<evidence type="ECO:0000256" key="4">
    <source>
        <dbReference type="ARBA" id="ARBA00022989"/>
    </source>
</evidence>
<dbReference type="Pfam" id="PF01943">
    <property type="entry name" value="Polysacc_synt"/>
    <property type="match status" value="1"/>
</dbReference>
<dbReference type="PANTHER" id="PTHR30250:SF11">
    <property type="entry name" value="O-ANTIGEN TRANSPORTER-RELATED"/>
    <property type="match status" value="1"/>
</dbReference>
<protein>
    <recommendedName>
        <fullName evidence="9">Flippase</fullName>
    </recommendedName>
</protein>
<evidence type="ECO:0000256" key="6">
    <source>
        <dbReference type="SAM" id="Phobius"/>
    </source>
</evidence>
<sequence length="456" mass="51753">MSVSECRYRNASGFPGRLSMAQLEPGKMVLFQNTIMLYILIFSSYFFNFITIPYQTRILGPEYFGRLGFAMALMAYFRLFIDFGFILSATEEIARNRHDKHELSKIVISVNLVKILLGFAGLAAISLICALFPRFGADFKLYLLCFLSVISAAFLPDFLYRGLEKMKTITIIAVLIQLFFVSMIFVFMKSAQDYLMVPLFTTIGNLIAMAGVYYHAFKSVGIRLVRVEPAYILQTFKRSRYFFYSRIASTIYSATNTFLIGIFNPAGSRIVGLYSSADKLVNTARKGFSPVADSLYPYMVKNRDFRLALKILALMVPPVIFVCILIGVNAEPFCEFLLGSQFRDAGHILRLLMPVIAISSAVYILGFPILTPMGLARYGNFSTIAASIFHVSILLFLIFTKRFTVENVCYLTCASELLVLLFRIHVIWKNRHLISWIRANAEQSDDCVRFTNDRIN</sequence>
<evidence type="ECO:0000256" key="2">
    <source>
        <dbReference type="ARBA" id="ARBA00022475"/>
    </source>
</evidence>
<evidence type="ECO:0000256" key="3">
    <source>
        <dbReference type="ARBA" id="ARBA00022692"/>
    </source>
</evidence>
<keyword evidence="3 6" id="KW-0812">Transmembrane</keyword>
<dbReference type="EMBL" id="PGXC01000015">
    <property type="protein sequence ID" value="PKK89601.1"/>
    <property type="molecule type" value="Genomic_DNA"/>
</dbReference>
<feature type="transmembrane region" description="Helical" evidence="6">
    <location>
        <begin position="348"/>
        <end position="366"/>
    </location>
</feature>
<evidence type="ECO:0000313" key="7">
    <source>
        <dbReference type="EMBL" id="PKK89601.1"/>
    </source>
</evidence>
<dbReference type="PANTHER" id="PTHR30250">
    <property type="entry name" value="PST FAMILY PREDICTED COLANIC ACID TRANSPORTER"/>
    <property type="match status" value="1"/>
</dbReference>
<comment type="subcellular location">
    <subcellularLocation>
        <location evidence="1">Cell membrane</location>
        <topology evidence="1">Multi-pass membrane protein</topology>
    </subcellularLocation>
</comment>
<feature type="transmembrane region" description="Helical" evidence="6">
    <location>
        <begin position="307"/>
        <end position="328"/>
    </location>
</feature>
<keyword evidence="5 6" id="KW-0472">Membrane</keyword>
<dbReference type="AlphaFoldDB" id="A0A2N1PMM3"/>
<dbReference type="Proteomes" id="UP000233256">
    <property type="component" value="Unassembled WGS sequence"/>
</dbReference>
<evidence type="ECO:0000256" key="5">
    <source>
        <dbReference type="ARBA" id="ARBA00023136"/>
    </source>
</evidence>
<feature type="transmembrane region" description="Helical" evidence="6">
    <location>
        <begin position="67"/>
        <end position="90"/>
    </location>
</feature>
<feature type="transmembrane region" description="Helical" evidence="6">
    <location>
        <begin position="111"/>
        <end position="135"/>
    </location>
</feature>
<feature type="transmembrane region" description="Helical" evidence="6">
    <location>
        <begin position="378"/>
        <end position="399"/>
    </location>
</feature>
<feature type="transmembrane region" description="Helical" evidence="6">
    <location>
        <begin position="194"/>
        <end position="216"/>
    </location>
</feature>
<proteinExistence type="predicted"/>
<evidence type="ECO:0000256" key="1">
    <source>
        <dbReference type="ARBA" id="ARBA00004651"/>
    </source>
</evidence>
<evidence type="ECO:0000313" key="8">
    <source>
        <dbReference type="Proteomes" id="UP000233256"/>
    </source>
</evidence>
<feature type="transmembrane region" description="Helical" evidence="6">
    <location>
        <begin position="141"/>
        <end position="160"/>
    </location>
</feature>
<feature type="transmembrane region" description="Helical" evidence="6">
    <location>
        <begin position="169"/>
        <end position="188"/>
    </location>
</feature>
<dbReference type="InterPro" id="IPR002797">
    <property type="entry name" value="Polysacc_synth"/>
</dbReference>
<dbReference type="GO" id="GO:0005886">
    <property type="term" value="C:plasma membrane"/>
    <property type="evidence" value="ECO:0007669"/>
    <property type="project" value="UniProtKB-SubCell"/>
</dbReference>
<gene>
    <name evidence="7" type="ORF">CVV64_13625</name>
</gene>
<name>A0A2N1PMM3_9BACT</name>
<evidence type="ECO:0008006" key="9">
    <source>
        <dbReference type="Google" id="ProtNLM"/>
    </source>
</evidence>
<keyword evidence="4 6" id="KW-1133">Transmembrane helix</keyword>
<comment type="caution">
    <text evidence="7">The sequence shown here is derived from an EMBL/GenBank/DDBJ whole genome shotgun (WGS) entry which is preliminary data.</text>
</comment>
<accession>A0A2N1PMM3</accession>
<reference evidence="7 8" key="1">
    <citation type="journal article" date="2017" name="ISME J.">
        <title>Potential for microbial H2 and metal transformations associated with novel bacteria and archaea in deep terrestrial subsurface sediments.</title>
        <authorList>
            <person name="Hernsdorf A.W."/>
            <person name="Amano Y."/>
            <person name="Miyakawa K."/>
            <person name="Ise K."/>
            <person name="Suzuki Y."/>
            <person name="Anantharaman K."/>
            <person name="Probst A."/>
            <person name="Burstein D."/>
            <person name="Thomas B.C."/>
            <person name="Banfield J.F."/>
        </authorList>
    </citation>
    <scope>NUCLEOTIDE SEQUENCE [LARGE SCALE GENOMIC DNA]</scope>
    <source>
        <strain evidence="7">HGW-Wallbacteria-1</strain>
    </source>
</reference>
<feature type="transmembrane region" description="Helical" evidence="6">
    <location>
        <begin position="35"/>
        <end position="55"/>
    </location>
</feature>
<dbReference type="InterPro" id="IPR050833">
    <property type="entry name" value="Poly_Biosynth_Transport"/>
</dbReference>
<organism evidence="7 8">
    <name type="scientific">Candidatus Wallbacteria bacterium HGW-Wallbacteria-1</name>
    <dbReference type="NCBI Taxonomy" id="2013854"/>
    <lineage>
        <taxon>Bacteria</taxon>
        <taxon>Candidatus Walliibacteriota</taxon>
    </lineage>
</organism>
<keyword evidence="2" id="KW-1003">Cell membrane</keyword>